<dbReference type="PANTHER" id="PTHR12151">
    <property type="entry name" value="ELECTRON TRANSPORT PROTIN SCO1/SENC FAMILY MEMBER"/>
    <property type="match status" value="1"/>
</dbReference>
<dbReference type="Pfam" id="PF02630">
    <property type="entry name" value="SCO1-SenC"/>
    <property type="match status" value="1"/>
</dbReference>
<reference evidence="5 6" key="1">
    <citation type="submission" date="2016-10" db="EMBL/GenBank/DDBJ databases">
        <authorList>
            <person name="Varghese N."/>
            <person name="Submissions S."/>
        </authorList>
    </citation>
    <scope>NUCLEOTIDE SEQUENCE [LARGE SCALE GENOMIC DNA]</scope>
    <source>
        <strain evidence="5 6">Nl1</strain>
    </source>
</reference>
<dbReference type="InterPro" id="IPR036249">
    <property type="entry name" value="Thioredoxin-like_sf"/>
</dbReference>
<gene>
    <name evidence="5" type="ORF">SAMN05216402_0364</name>
</gene>
<dbReference type="EMBL" id="FNKY01000001">
    <property type="protein sequence ID" value="SDQ32129.1"/>
    <property type="molecule type" value="Genomic_DNA"/>
</dbReference>
<accession>A0ABY0TBA6</accession>
<proteinExistence type="inferred from homology"/>
<evidence type="ECO:0000313" key="5">
    <source>
        <dbReference type="EMBL" id="SDQ32129.1"/>
    </source>
</evidence>
<sequence>MRYRAFYAAIVWSAALVLAACGNTAKPTFLATDITGAEFGKDFKLTDHTGKSRTLADFKGKAVVLFFGYTHCPDICPATMVEIAAALQKLDKDAARVQVLFVTVDPERDTPERLAQYLSAFSPAFLGLYGDPQSTRDIASEFKIVYQKQMMNSPDHHTMDHSSGTYIFDPKGKLRLYVSNGAGRDVFARDIAELLRTSA</sequence>
<organism evidence="5 6">
    <name type="scientific">Nitrosospira multiformis</name>
    <dbReference type="NCBI Taxonomy" id="1231"/>
    <lineage>
        <taxon>Bacteria</taxon>
        <taxon>Pseudomonadati</taxon>
        <taxon>Pseudomonadota</taxon>
        <taxon>Betaproteobacteria</taxon>
        <taxon>Nitrosomonadales</taxon>
        <taxon>Nitrosomonadaceae</taxon>
        <taxon>Nitrosospira</taxon>
    </lineage>
</organism>
<dbReference type="PANTHER" id="PTHR12151:SF25">
    <property type="entry name" value="LINALOOL DEHYDRATASE_ISOMERASE DOMAIN-CONTAINING PROTEIN"/>
    <property type="match status" value="1"/>
</dbReference>
<evidence type="ECO:0000256" key="3">
    <source>
        <dbReference type="SAM" id="SignalP"/>
    </source>
</evidence>
<comment type="caution">
    <text evidence="5">The sequence shown here is derived from an EMBL/GenBank/DDBJ whole genome shotgun (WGS) entry which is preliminary data.</text>
</comment>
<feature type="chain" id="PRO_5047428428" evidence="3">
    <location>
        <begin position="20"/>
        <end position="199"/>
    </location>
</feature>
<evidence type="ECO:0000259" key="4">
    <source>
        <dbReference type="PROSITE" id="PS51352"/>
    </source>
</evidence>
<dbReference type="CDD" id="cd02968">
    <property type="entry name" value="SCO"/>
    <property type="match status" value="1"/>
</dbReference>
<feature type="domain" description="Thioredoxin" evidence="4">
    <location>
        <begin position="20"/>
        <end position="196"/>
    </location>
</feature>
<feature type="signal peptide" evidence="3">
    <location>
        <begin position="1"/>
        <end position="19"/>
    </location>
</feature>
<dbReference type="SUPFAM" id="SSF52833">
    <property type="entry name" value="Thioredoxin-like"/>
    <property type="match status" value="1"/>
</dbReference>
<dbReference type="PROSITE" id="PS51352">
    <property type="entry name" value="THIOREDOXIN_2"/>
    <property type="match status" value="1"/>
</dbReference>
<evidence type="ECO:0000256" key="2">
    <source>
        <dbReference type="ARBA" id="ARBA00023008"/>
    </source>
</evidence>
<keyword evidence="3" id="KW-0732">Signal</keyword>
<protein>
    <submittedName>
        <fullName evidence="5">Protein SCO1/2</fullName>
    </submittedName>
</protein>
<dbReference type="InterPro" id="IPR013766">
    <property type="entry name" value="Thioredoxin_domain"/>
</dbReference>
<evidence type="ECO:0000256" key="1">
    <source>
        <dbReference type="ARBA" id="ARBA00010996"/>
    </source>
</evidence>
<dbReference type="Proteomes" id="UP000183471">
    <property type="component" value="Unassembled WGS sequence"/>
</dbReference>
<dbReference type="PROSITE" id="PS51257">
    <property type="entry name" value="PROKAR_LIPOPROTEIN"/>
    <property type="match status" value="1"/>
</dbReference>
<dbReference type="InterPro" id="IPR003782">
    <property type="entry name" value="SCO1/SenC"/>
</dbReference>
<evidence type="ECO:0000313" key="6">
    <source>
        <dbReference type="Proteomes" id="UP000183471"/>
    </source>
</evidence>
<keyword evidence="2" id="KW-0186">Copper</keyword>
<comment type="similarity">
    <text evidence="1">Belongs to the SCO1/2 family.</text>
</comment>
<name>A0ABY0TBA6_9PROT</name>
<keyword evidence="6" id="KW-1185">Reference proteome</keyword>
<dbReference type="RefSeq" id="WP_074630529.1">
    <property type="nucleotide sequence ID" value="NZ_FNKY01000001.1"/>
</dbReference>
<dbReference type="Gene3D" id="3.40.30.10">
    <property type="entry name" value="Glutaredoxin"/>
    <property type="match status" value="1"/>
</dbReference>